<keyword evidence="2" id="KW-1185">Reference proteome</keyword>
<organism evidence="1 2">
    <name type="scientific">Trichinella britovi</name>
    <name type="common">Parasitic roundworm</name>
    <dbReference type="NCBI Taxonomy" id="45882"/>
    <lineage>
        <taxon>Eukaryota</taxon>
        <taxon>Metazoa</taxon>
        <taxon>Ecdysozoa</taxon>
        <taxon>Nematoda</taxon>
        <taxon>Enoplea</taxon>
        <taxon>Dorylaimia</taxon>
        <taxon>Trichinellida</taxon>
        <taxon>Trichinellidae</taxon>
        <taxon>Trichinella</taxon>
    </lineage>
</organism>
<dbReference type="EMBL" id="JYDI01002304">
    <property type="protein sequence ID" value="KRY25478.1"/>
    <property type="molecule type" value="Genomic_DNA"/>
</dbReference>
<dbReference type="AlphaFoldDB" id="A0A0V1AKW5"/>
<evidence type="ECO:0000313" key="1">
    <source>
        <dbReference type="EMBL" id="KRY25478.1"/>
    </source>
</evidence>
<accession>A0A0V1AKW5</accession>
<reference evidence="1 2" key="1">
    <citation type="submission" date="2015-01" db="EMBL/GenBank/DDBJ databases">
        <title>Evolution of Trichinella species and genotypes.</title>
        <authorList>
            <person name="Korhonen P.K."/>
            <person name="Edoardo P."/>
            <person name="Giuseppe L.R."/>
            <person name="Gasser R.B."/>
        </authorList>
    </citation>
    <scope>NUCLEOTIDE SEQUENCE [LARGE SCALE GENOMIC DNA]</scope>
    <source>
        <strain evidence="1">ISS120</strain>
    </source>
</reference>
<evidence type="ECO:0000313" key="2">
    <source>
        <dbReference type="Proteomes" id="UP000054653"/>
    </source>
</evidence>
<protein>
    <submittedName>
        <fullName evidence="1">Uncharacterized protein</fullName>
    </submittedName>
</protein>
<sequence>MRRVHKTYYGSSKFAICGDIRKKWEAYLCIEI</sequence>
<proteinExistence type="predicted"/>
<dbReference type="Proteomes" id="UP000054653">
    <property type="component" value="Unassembled WGS sequence"/>
</dbReference>
<gene>
    <name evidence="1" type="ORF">T03_5536</name>
</gene>
<name>A0A0V1AKW5_TRIBR</name>
<comment type="caution">
    <text evidence="1">The sequence shown here is derived from an EMBL/GenBank/DDBJ whole genome shotgun (WGS) entry which is preliminary data.</text>
</comment>
<feature type="non-terminal residue" evidence="1">
    <location>
        <position position="32"/>
    </location>
</feature>